<sequence>MGREELGNGGRRVRNGSNRISTTHAAARGPSIREATDDVRLMHAGDIELQPFEEEAQPSPLPFTVFAAPMVTQFIISFCISLIVWLLWLGVWYLRRLAGNWF</sequence>
<feature type="transmembrane region" description="Helical" evidence="2">
    <location>
        <begin position="70"/>
        <end position="94"/>
    </location>
</feature>
<organism evidence="3 4">
    <name type="scientific">Pisolithus tinctorius Marx 270</name>
    <dbReference type="NCBI Taxonomy" id="870435"/>
    <lineage>
        <taxon>Eukaryota</taxon>
        <taxon>Fungi</taxon>
        <taxon>Dikarya</taxon>
        <taxon>Basidiomycota</taxon>
        <taxon>Agaricomycotina</taxon>
        <taxon>Agaricomycetes</taxon>
        <taxon>Agaricomycetidae</taxon>
        <taxon>Boletales</taxon>
        <taxon>Sclerodermatineae</taxon>
        <taxon>Pisolithaceae</taxon>
        <taxon>Pisolithus</taxon>
    </lineage>
</organism>
<keyword evidence="2" id="KW-1133">Transmembrane helix</keyword>
<evidence type="ECO:0000256" key="1">
    <source>
        <dbReference type="SAM" id="MobiDB-lite"/>
    </source>
</evidence>
<proteinExistence type="predicted"/>
<gene>
    <name evidence="3" type="ORF">M404DRAFT_36612</name>
</gene>
<protein>
    <submittedName>
        <fullName evidence="3">Uncharacterized protein</fullName>
    </submittedName>
</protein>
<keyword evidence="2" id="KW-0472">Membrane</keyword>
<evidence type="ECO:0000313" key="3">
    <source>
        <dbReference type="EMBL" id="KIN92902.1"/>
    </source>
</evidence>
<dbReference type="HOGENOM" id="CLU_2278602_0_0_1"/>
<evidence type="ECO:0000256" key="2">
    <source>
        <dbReference type="SAM" id="Phobius"/>
    </source>
</evidence>
<reference evidence="3 4" key="1">
    <citation type="submission" date="2014-04" db="EMBL/GenBank/DDBJ databases">
        <authorList>
            <consortium name="DOE Joint Genome Institute"/>
            <person name="Kuo A."/>
            <person name="Kohler A."/>
            <person name="Costa M.D."/>
            <person name="Nagy L.G."/>
            <person name="Floudas D."/>
            <person name="Copeland A."/>
            <person name="Barry K.W."/>
            <person name="Cichocki N."/>
            <person name="Veneault-Fourrey C."/>
            <person name="LaButti K."/>
            <person name="Lindquist E.A."/>
            <person name="Lipzen A."/>
            <person name="Lundell T."/>
            <person name="Morin E."/>
            <person name="Murat C."/>
            <person name="Sun H."/>
            <person name="Tunlid A."/>
            <person name="Henrissat B."/>
            <person name="Grigoriev I.V."/>
            <person name="Hibbett D.S."/>
            <person name="Martin F."/>
            <person name="Nordberg H.P."/>
            <person name="Cantor M.N."/>
            <person name="Hua S.X."/>
        </authorList>
    </citation>
    <scope>NUCLEOTIDE SEQUENCE [LARGE SCALE GENOMIC DNA]</scope>
    <source>
        <strain evidence="3 4">Marx 270</strain>
    </source>
</reference>
<keyword evidence="4" id="KW-1185">Reference proteome</keyword>
<reference evidence="4" key="2">
    <citation type="submission" date="2015-01" db="EMBL/GenBank/DDBJ databases">
        <title>Evolutionary Origins and Diversification of the Mycorrhizal Mutualists.</title>
        <authorList>
            <consortium name="DOE Joint Genome Institute"/>
            <consortium name="Mycorrhizal Genomics Consortium"/>
            <person name="Kohler A."/>
            <person name="Kuo A."/>
            <person name="Nagy L.G."/>
            <person name="Floudas D."/>
            <person name="Copeland A."/>
            <person name="Barry K.W."/>
            <person name="Cichocki N."/>
            <person name="Veneault-Fourrey C."/>
            <person name="LaButti K."/>
            <person name="Lindquist E.A."/>
            <person name="Lipzen A."/>
            <person name="Lundell T."/>
            <person name="Morin E."/>
            <person name="Murat C."/>
            <person name="Riley R."/>
            <person name="Ohm R."/>
            <person name="Sun H."/>
            <person name="Tunlid A."/>
            <person name="Henrissat B."/>
            <person name="Grigoriev I.V."/>
            <person name="Hibbett D.S."/>
            <person name="Martin F."/>
        </authorList>
    </citation>
    <scope>NUCLEOTIDE SEQUENCE [LARGE SCALE GENOMIC DNA]</scope>
    <source>
        <strain evidence="4">Marx 270</strain>
    </source>
</reference>
<keyword evidence="2" id="KW-0812">Transmembrane</keyword>
<name>A0A0C3I6T6_PISTI</name>
<evidence type="ECO:0000313" key="4">
    <source>
        <dbReference type="Proteomes" id="UP000054217"/>
    </source>
</evidence>
<feature type="region of interest" description="Disordered" evidence="1">
    <location>
        <begin position="1"/>
        <end position="31"/>
    </location>
</feature>
<dbReference type="AlphaFoldDB" id="A0A0C3I6T6"/>
<dbReference type="InParanoid" id="A0A0C3I6T6"/>
<dbReference type="EMBL" id="KN832305">
    <property type="protein sequence ID" value="KIN92902.1"/>
    <property type="molecule type" value="Genomic_DNA"/>
</dbReference>
<accession>A0A0C3I6T6</accession>
<dbReference type="Proteomes" id="UP000054217">
    <property type="component" value="Unassembled WGS sequence"/>
</dbReference>